<sequence>MASRLIIVAPHEANNLLETSLREAFELLESQIRPPFSLKIRNELEYFEINKAILYGILCEPQMAKVHVKHLHGIVTDGYAFFTNTLVRIVNELYGKLVDSGRVQLIWVSLEVIGVLGIGFRGLLEALLRQIVGGDFGEKNLWLCSEMVRVFMVKWDCLLEEEPLVLSSGLYVFLRLLADHCRIVGNSKIDVLKRMEIDFCVRLLREQFQLCMKIGRDLVRLLQELVHVPEFRAIWKDLMLKPGEFKVREFVDISQLYRVRTPNKYFLLRITPEMESQLRFLLTYVKFGSQRRYQVWFAKKFLFVAERETLLIDIVRFICCSHHPPNEIIVSDIIPRWAVIGWLLKCCKKNYVEASVKLALFYDWLFFDEKLDNVMNIEPAFLLMVNSMSKYIEMTHTLLDFLLLVVDNYDTDRRNIIVQGVQSALDVLVRRGVVQSLDVLISSHKLSPFLKERIIKLSSERNVIPFEEFQAGSFHGCASLPIDQTVAVRVESGTLQHDISASASRNDVELAPLTNVSVTSCSPVAENNEIHEQSLEFLVQNLGKNIRSSKQLGVQTLDKILHLYVNQASEGDTSNFSITPDQLSSIIAKEFQSSRYQLFEQNWDQDLQSPTAIIVRYLLFSQHEKMHCMFLCWYKNGLTVGPCLLSYALNLAHEAHVLGYVTHPNTLTHPETLRESNKITESGISLLKYHCEQHFCFMNKGKEPSHAIISTLNINDKLVSTLIGGAFAAYRCFIMRSGKELATDSDNFLPKILYCDLMSYAKRDIKMLKFSLYSLSCNLRELFLGEENIMKSVLSQLEYSDLLDLQFDLGLKKLSIFGDSTEAICHLIRSSFQWDCNEQNKFWGLLRSELAVSEVPIEKVLLEFFCTDDLDPKHSSVAVGGLLALCSSLAPTPKLVGAVLLLPNKKFSNFATTVLSAWAVSNTSMLFTSLAEFMDKMNAGDSMISDLSEIMVNNSAFVWLLTFLDAKRNEKQQL</sequence>
<reference evidence="8" key="1">
    <citation type="submission" date="2023-02" db="EMBL/GenBank/DDBJ databases">
        <title>Genome of toxic invasive species Heracleum sosnowskyi carries increased number of genes despite the absence of recent whole-genome duplications.</title>
        <authorList>
            <person name="Schelkunov M."/>
            <person name="Shtratnikova V."/>
            <person name="Makarenko M."/>
            <person name="Klepikova A."/>
            <person name="Omelchenko D."/>
            <person name="Novikova G."/>
            <person name="Obukhova E."/>
            <person name="Bogdanov V."/>
            <person name="Penin A."/>
            <person name="Logacheva M."/>
        </authorList>
    </citation>
    <scope>NUCLEOTIDE SEQUENCE</scope>
    <source>
        <strain evidence="8">Hsosn_3</strain>
        <tissue evidence="8">Leaf</tissue>
    </source>
</reference>
<dbReference type="InterPro" id="IPR045334">
    <property type="entry name" value="INTS3"/>
</dbReference>
<dbReference type="InterPro" id="IPR019333">
    <property type="entry name" value="INTS3_N"/>
</dbReference>
<dbReference type="PANTHER" id="PTHR13587">
    <property type="entry name" value="INTEGRATOR COMPLEX SUBUNIT 3"/>
    <property type="match status" value="1"/>
</dbReference>
<organism evidence="8 9">
    <name type="scientific">Heracleum sosnowskyi</name>
    <dbReference type="NCBI Taxonomy" id="360622"/>
    <lineage>
        <taxon>Eukaryota</taxon>
        <taxon>Viridiplantae</taxon>
        <taxon>Streptophyta</taxon>
        <taxon>Embryophyta</taxon>
        <taxon>Tracheophyta</taxon>
        <taxon>Spermatophyta</taxon>
        <taxon>Magnoliopsida</taxon>
        <taxon>eudicotyledons</taxon>
        <taxon>Gunneridae</taxon>
        <taxon>Pentapetalae</taxon>
        <taxon>asterids</taxon>
        <taxon>campanulids</taxon>
        <taxon>Apiales</taxon>
        <taxon>Apiaceae</taxon>
        <taxon>Apioideae</taxon>
        <taxon>apioid superclade</taxon>
        <taxon>Tordylieae</taxon>
        <taxon>Tordyliinae</taxon>
        <taxon>Heracleum</taxon>
    </lineage>
</organism>
<keyword evidence="4" id="KW-0963">Cytoplasm</keyword>
<comment type="caution">
    <text evidence="8">The sequence shown here is derived from an EMBL/GenBank/DDBJ whole genome shotgun (WGS) entry which is preliminary data.</text>
</comment>
<evidence type="ECO:0000259" key="6">
    <source>
        <dbReference type="Pfam" id="PF10189"/>
    </source>
</evidence>
<dbReference type="GO" id="GO:0005634">
    <property type="term" value="C:nucleus"/>
    <property type="evidence" value="ECO:0007669"/>
    <property type="project" value="UniProtKB-SubCell"/>
</dbReference>
<dbReference type="InterPro" id="IPR056518">
    <property type="entry name" value="HEAT_Ints3_C"/>
</dbReference>
<evidence type="ECO:0000259" key="7">
    <source>
        <dbReference type="Pfam" id="PF24566"/>
    </source>
</evidence>
<comment type="subcellular location">
    <subcellularLocation>
        <location evidence="2">Cytoplasm</location>
    </subcellularLocation>
    <subcellularLocation>
        <location evidence="1">Nucleus</location>
    </subcellularLocation>
</comment>
<evidence type="ECO:0000256" key="4">
    <source>
        <dbReference type="ARBA" id="ARBA00022490"/>
    </source>
</evidence>
<feature type="domain" description="Ints3-like C-terminal" evidence="7">
    <location>
        <begin position="740"/>
        <end position="939"/>
    </location>
</feature>
<evidence type="ECO:0000256" key="2">
    <source>
        <dbReference type="ARBA" id="ARBA00004496"/>
    </source>
</evidence>
<comment type="similarity">
    <text evidence="3">Belongs to the Integrator subunit 3 family.</text>
</comment>
<proteinExistence type="inferred from homology"/>
<dbReference type="EMBL" id="JAUIZM010000001">
    <property type="protein sequence ID" value="KAK1402834.1"/>
    <property type="molecule type" value="Genomic_DNA"/>
</dbReference>
<name>A0AAD8JEQ3_9APIA</name>
<protein>
    <submittedName>
        <fullName evidence="8">Integrator complex subunit 3</fullName>
    </submittedName>
</protein>
<keyword evidence="9" id="KW-1185">Reference proteome</keyword>
<dbReference type="AlphaFoldDB" id="A0AAD8JEQ3"/>
<evidence type="ECO:0000256" key="3">
    <source>
        <dbReference type="ARBA" id="ARBA00006130"/>
    </source>
</evidence>
<keyword evidence="5" id="KW-0539">Nucleus</keyword>
<evidence type="ECO:0000256" key="1">
    <source>
        <dbReference type="ARBA" id="ARBA00004123"/>
    </source>
</evidence>
<dbReference type="Pfam" id="PF10189">
    <property type="entry name" value="Ints3_N"/>
    <property type="match status" value="1"/>
</dbReference>
<evidence type="ECO:0000256" key="5">
    <source>
        <dbReference type="ARBA" id="ARBA00023242"/>
    </source>
</evidence>
<evidence type="ECO:0000313" key="9">
    <source>
        <dbReference type="Proteomes" id="UP001237642"/>
    </source>
</evidence>
<dbReference type="Proteomes" id="UP001237642">
    <property type="component" value="Unassembled WGS sequence"/>
</dbReference>
<accession>A0AAD8JEQ3</accession>
<evidence type="ECO:0000313" key="8">
    <source>
        <dbReference type="EMBL" id="KAK1402834.1"/>
    </source>
</evidence>
<gene>
    <name evidence="8" type="ORF">POM88_002439</name>
</gene>
<reference evidence="8" key="2">
    <citation type="submission" date="2023-05" db="EMBL/GenBank/DDBJ databases">
        <authorList>
            <person name="Schelkunov M.I."/>
        </authorList>
    </citation>
    <scope>NUCLEOTIDE SEQUENCE</scope>
    <source>
        <strain evidence="8">Hsosn_3</strain>
        <tissue evidence="8">Leaf</tissue>
    </source>
</reference>
<dbReference type="GO" id="GO:0005737">
    <property type="term" value="C:cytoplasm"/>
    <property type="evidence" value="ECO:0007669"/>
    <property type="project" value="UniProtKB-SubCell"/>
</dbReference>
<dbReference type="Pfam" id="PF24566">
    <property type="entry name" value="HEAT_Ints3_C"/>
    <property type="match status" value="1"/>
</dbReference>
<feature type="domain" description="Integrator complex subunit 3 N-terminal" evidence="6">
    <location>
        <begin position="46"/>
        <end position="454"/>
    </location>
</feature>
<dbReference type="PANTHER" id="PTHR13587:SF7">
    <property type="entry name" value="INTEGRATOR COMPLEX SUBUNIT 3"/>
    <property type="match status" value="1"/>
</dbReference>